<organism evidence="1 2">
    <name type="scientific">Desulfoluna limicola</name>
    <dbReference type="NCBI Taxonomy" id="2810562"/>
    <lineage>
        <taxon>Bacteria</taxon>
        <taxon>Pseudomonadati</taxon>
        <taxon>Thermodesulfobacteriota</taxon>
        <taxon>Desulfobacteria</taxon>
        <taxon>Desulfobacterales</taxon>
        <taxon>Desulfolunaceae</taxon>
        <taxon>Desulfoluna</taxon>
    </lineage>
</organism>
<evidence type="ECO:0000313" key="1">
    <source>
        <dbReference type="EMBL" id="BCS94613.1"/>
    </source>
</evidence>
<protein>
    <submittedName>
        <fullName evidence="1">Uncharacterized protein</fullName>
    </submittedName>
</protein>
<name>A0ABN6EW91_9BACT</name>
<proteinExistence type="predicted"/>
<reference evidence="1 2" key="1">
    <citation type="submission" date="2021-02" db="EMBL/GenBank/DDBJ databases">
        <title>Complete genome of Desulfoluna sp. strain ASN36.</title>
        <authorList>
            <person name="Takahashi A."/>
            <person name="Kojima H."/>
            <person name="Fukui M."/>
        </authorList>
    </citation>
    <scope>NUCLEOTIDE SEQUENCE [LARGE SCALE GENOMIC DNA]</scope>
    <source>
        <strain evidence="1 2">ASN36</strain>
    </source>
</reference>
<evidence type="ECO:0000313" key="2">
    <source>
        <dbReference type="Proteomes" id="UP001320148"/>
    </source>
</evidence>
<dbReference type="Proteomes" id="UP001320148">
    <property type="component" value="Chromosome"/>
</dbReference>
<keyword evidence="2" id="KW-1185">Reference proteome</keyword>
<gene>
    <name evidence="1" type="ORF">DSLASN_02450</name>
</gene>
<dbReference type="EMBL" id="AP024488">
    <property type="protein sequence ID" value="BCS94613.1"/>
    <property type="molecule type" value="Genomic_DNA"/>
</dbReference>
<dbReference type="RefSeq" id="WP_236890919.1">
    <property type="nucleotide sequence ID" value="NZ_AP024488.1"/>
</dbReference>
<accession>A0ABN6EW91</accession>
<sequence length="181" mass="19218">MSLNDLLKAVCAEFKSHFPSLRTCEPHGGRFDLQELKRISTKAPAVFVAILGTGKVKEVGSGEVDIPVSLAAFVVTKTEGKLPCAESALNVAEGLLTRIPGSNWACDGVFGADPATAKNLYSGTIASKGVAMWAVTWTQKVRMGEDAFRTDLPFPSELYVGQSPNVGDGHEGDYMQVEVGA</sequence>